<protein>
    <recommendedName>
        <fullName evidence="1">DUF7770 domain-containing protein</fullName>
    </recommendedName>
</protein>
<name>A0ABP1DN78_9APHY</name>
<dbReference type="EMBL" id="OZ037948">
    <property type="protein sequence ID" value="CAL1709293.1"/>
    <property type="molecule type" value="Genomic_DNA"/>
</dbReference>
<dbReference type="Proteomes" id="UP001497453">
    <property type="component" value="Chromosome 5"/>
</dbReference>
<sequence>MILLTPRSRTYLHDQSSRSISTLNRDGLACLLNASAISINIARPPVSLSLQYYPARSIENMTRPLTTAAAIIPSSEPMPAMMPRHPRLSDAVLNASISEVNIWAPQAIRTFHWRTTLVLATTTDGFLGVSLDMYQPVEHVYKLPEQPQNSFGTLQITPRTERLLYSTRTFYKACSVPMVTKVTVNNVYDLIVELGLQHYMFHAIHSSGCMFWNLQLLRLFQLKRWVAEGSYEAARETIQHYHIQLGGIKVPWPPVEGKYYRFRDFDDVRVLEVRSSDGRWEQVV</sequence>
<reference evidence="3" key="1">
    <citation type="submission" date="2024-04" db="EMBL/GenBank/DDBJ databases">
        <authorList>
            <person name="Shaw F."/>
            <person name="Minotto A."/>
        </authorList>
    </citation>
    <scope>NUCLEOTIDE SEQUENCE [LARGE SCALE GENOMIC DNA]</scope>
</reference>
<feature type="domain" description="DUF7770" evidence="1">
    <location>
        <begin position="109"/>
        <end position="260"/>
    </location>
</feature>
<evidence type="ECO:0000313" key="3">
    <source>
        <dbReference type="Proteomes" id="UP001497453"/>
    </source>
</evidence>
<dbReference type="InterPro" id="IPR056672">
    <property type="entry name" value="DUF7770"/>
</dbReference>
<keyword evidence="3" id="KW-1185">Reference proteome</keyword>
<gene>
    <name evidence="2" type="ORF">GFSPODELE1_LOCUS7279</name>
</gene>
<proteinExistence type="predicted"/>
<dbReference type="Pfam" id="PF24968">
    <property type="entry name" value="DUF7770"/>
    <property type="match status" value="1"/>
</dbReference>
<evidence type="ECO:0000313" key="2">
    <source>
        <dbReference type="EMBL" id="CAL1709293.1"/>
    </source>
</evidence>
<evidence type="ECO:0000259" key="1">
    <source>
        <dbReference type="Pfam" id="PF24968"/>
    </source>
</evidence>
<organism evidence="2 3">
    <name type="scientific">Somion occarium</name>
    <dbReference type="NCBI Taxonomy" id="3059160"/>
    <lineage>
        <taxon>Eukaryota</taxon>
        <taxon>Fungi</taxon>
        <taxon>Dikarya</taxon>
        <taxon>Basidiomycota</taxon>
        <taxon>Agaricomycotina</taxon>
        <taxon>Agaricomycetes</taxon>
        <taxon>Polyporales</taxon>
        <taxon>Cerrenaceae</taxon>
        <taxon>Somion</taxon>
    </lineage>
</organism>
<accession>A0ABP1DN78</accession>